<dbReference type="Proteomes" id="UP000289323">
    <property type="component" value="Unassembled WGS sequence"/>
</dbReference>
<accession>A0A446B6T7</accession>
<proteinExistence type="predicted"/>
<protein>
    <submittedName>
        <fullName evidence="2">159b133d-05d1-45f9-afaf-3b8854c08c3e</fullName>
    </submittedName>
</protein>
<feature type="compositionally biased region" description="Low complexity" evidence="1">
    <location>
        <begin position="39"/>
        <end position="53"/>
    </location>
</feature>
<feature type="compositionally biased region" description="Low complexity" evidence="1">
    <location>
        <begin position="60"/>
        <end position="77"/>
    </location>
</feature>
<evidence type="ECO:0000256" key="1">
    <source>
        <dbReference type="SAM" id="MobiDB-lite"/>
    </source>
</evidence>
<dbReference type="EMBL" id="OUUZ01000001">
    <property type="protein sequence ID" value="SPQ18189.1"/>
    <property type="molecule type" value="Genomic_DNA"/>
</dbReference>
<feature type="region of interest" description="Disordered" evidence="1">
    <location>
        <begin position="39"/>
        <end position="88"/>
    </location>
</feature>
<gene>
    <name evidence="2" type="ORF">TT172_LOCUS608</name>
</gene>
<name>A0A446B6T7_9PEZI</name>
<sequence>MATSLALRHAPEHVFAAAARTAPSRVPFANPKTTALLRSLPRLPPSSSSQPLSVNPTLPTTTTSTTTATATATTTATNPASEDPNGDTPLSCSWQTTALTLHALHGLAQSLAPAAGPELAPVQAWFELVGRFGAAALLRRADTDAHDDGDDDDDDAPVLDRLKQGLAPLVRCPHFGASIERAAFEAVVERW</sequence>
<evidence type="ECO:0000313" key="2">
    <source>
        <dbReference type="EMBL" id="SPQ18189.1"/>
    </source>
</evidence>
<evidence type="ECO:0000313" key="3">
    <source>
        <dbReference type="Proteomes" id="UP000289323"/>
    </source>
</evidence>
<dbReference type="AlphaFoldDB" id="A0A446B6T7"/>
<reference evidence="2 3" key="1">
    <citation type="submission" date="2018-04" db="EMBL/GenBank/DDBJ databases">
        <authorList>
            <person name="Huttner S."/>
            <person name="Dainat J."/>
        </authorList>
    </citation>
    <scope>NUCLEOTIDE SEQUENCE [LARGE SCALE GENOMIC DNA]</scope>
</reference>
<organism evidence="2 3">
    <name type="scientific">Thermothielavioides terrestris</name>
    <dbReference type="NCBI Taxonomy" id="2587410"/>
    <lineage>
        <taxon>Eukaryota</taxon>
        <taxon>Fungi</taxon>
        <taxon>Dikarya</taxon>
        <taxon>Ascomycota</taxon>
        <taxon>Pezizomycotina</taxon>
        <taxon>Sordariomycetes</taxon>
        <taxon>Sordariomycetidae</taxon>
        <taxon>Sordariales</taxon>
        <taxon>Chaetomiaceae</taxon>
        <taxon>Thermothielavioides</taxon>
    </lineage>
</organism>